<evidence type="ECO:0000256" key="1">
    <source>
        <dbReference type="SAM" id="MobiDB-lite"/>
    </source>
</evidence>
<reference evidence="2 3" key="1">
    <citation type="journal article" date="2021" name="BMC Genomics">
        <title>Datura genome reveals duplications of psychoactive alkaloid biosynthetic genes and high mutation rate following tissue culture.</title>
        <authorList>
            <person name="Rajewski A."/>
            <person name="Carter-House D."/>
            <person name="Stajich J."/>
            <person name="Litt A."/>
        </authorList>
    </citation>
    <scope>NUCLEOTIDE SEQUENCE [LARGE SCALE GENOMIC DNA]</scope>
    <source>
        <strain evidence="2">AR-01</strain>
    </source>
</reference>
<feature type="compositionally biased region" description="Basic and acidic residues" evidence="1">
    <location>
        <begin position="140"/>
        <end position="150"/>
    </location>
</feature>
<feature type="compositionally biased region" description="Low complexity" evidence="1">
    <location>
        <begin position="119"/>
        <end position="135"/>
    </location>
</feature>
<organism evidence="2 3">
    <name type="scientific">Datura stramonium</name>
    <name type="common">Jimsonweed</name>
    <name type="synonym">Common thornapple</name>
    <dbReference type="NCBI Taxonomy" id="4076"/>
    <lineage>
        <taxon>Eukaryota</taxon>
        <taxon>Viridiplantae</taxon>
        <taxon>Streptophyta</taxon>
        <taxon>Embryophyta</taxon>
        <taxon>Tracheophyta</taxon>
        <taxon>Spermatophyta</taxon>
        <taxon>Magnoliopsida</taxon>
        <taxon>eudicotyledons</taxon>
        <taxon>Gunneridae</taxon>
        <taxon>Pentapetalae</taxon>
        <taxon>asterids</taxon>
        <taxon>lamiids</taxon>
        <taxon>Solanales</taxon>
        <taxon>Solanaceae</taxon>
        <taxon>Solanoideae</taxon>
        <taxon>Datureae</taxon>
        <taxon>Datura</taxon>
    </lineage>
</organism>
<accession>A0ABS8SIA5</accession>
<feature type="compositionally biased region" description="Polar residues" evidence="1">
    <location>
        <begin position="247"/>
        <end position="260"/>
    </location>
</feature>
<name>A0ABS8SIA5_DATST</name>
<keyword evidence="3" id="KW-1185">Reference proteome</keyword>
<comment type="caution">
    <text evidence="2">The sequence shown here is derived from an EMBL/GenBank/DDBJ whole genome shotgun (WGS) entry which is preliminary data.</text>
</comment>
<evidence type="ECO:0000313" key="2">
    <source>
        <dbReference type="EMBL" id="MCD7458611.1"/>
    </source>
</evidence>
<dbReference type="EMBL" id="JACEIK010000529">
    <property type="protein sequence ID" value="MCD7458611.1"/>
    <property type="molecule type" value="Genomic_DNA"/>
</dbReference>
<proteinExistence type="predicted"/>
<dbReference type="Proteomes" id="UP000823775">
    <property type="component" value="Unassembled WGS sequence"/>
</dbReference>
<evidence type="ECO:0000313" key="3">
    <source>
        <dbReference type="Proteomes" id="UP000823775"/>
    </source>
</evidence>
<gene>
    <name evidence="2" type="ORF">HAX54_038658</name>
</gene>
<feature type="region of interest" description="Disordered" evidence="1">
    <location>
        <begin position="117"/>
        <end position="157"/>
    </location>
</feature>
<sequence length="386" mass="43348">MISSPSFLTKIFKAKTNSKTWLNAQPSLPFSSVFSLSQLPKCKWLKVNIVGRKVTNGMDLVTILTNAASIASTGLELNMEYQNRRRRITGVMSFGGRRKLWGIWAAELDCQELDFANGTTSSENNSNPSDSSLESSTEDPDSKSTDHEEIAPPIPNHPIFQVAKNNNDSNLANQTNTPSVKSDFSLKFHPISTNHKIPQLNPHLLVISLVRAPTKILPLMSKNLRNHIYPRPRLLLRFKSKERLKSMPNQQQQAQGNPTKSLEKNHHKTHITKQQPLAKKTTDEEDDSTRSQAKKKHEPSSSMLKTREIIQGEETDSEEEDDDPSDSENDYESLKKDSSSSKDSDDIDEDLLDDLAPSIDNEVNQAFGEIINNSNLSPRENGRFNN</sequence>
<feature type="compositionally biased region" description="Acidic residues" evidence="1">
    <location>
        <begin position="311"/>
        <end position="331"/>
    </location>
</feature>
<feature type="compositionally biased region" description="Basic and acidic residues" evidence="1">
    <location>
        <begin position="332"/>
        <end position="344"/>
    </location>
</feature>
<protein>
    <submittedName>
        <fullName evidence="2">Uncharacterized protein</fullName>
    </submittedName>
</protein>
<feature type="region of interest" description="Disordered" evidence="1">
    <location>
        <begin position="244"/>
        <end position="360"/>
    </location>
</feature>